<keyword evidence="8" id="KW-1133">Transmembrane helix</keyword>
<evidence type="ECO:0000313" key="14">
    <source>
        <dbReference type="EMBL" id="KLV27073.1"/>
    </source>
</evidence>
<dbReference type="NCBIfam" id="NF009553">
    <property type="entry name" value="PRK12997.1-5"/>
    <property type="match status" value="1"/>
</dbReference>
<dbReference type="GO" id="GO:0009401">
    <property type="term" value="P:phosphoenolpyruvate-dependent sugar phosphotransferase system"/>
    <property type="evidence" value="ECO:0007669"/>
    <property type="project" value="UniProtKB-KW"/>
</dbReference>
<evidence type="ECO:0000256" key="9">
    <source>
        <dbReference type="ARBA" id="ARBA00023136"/>
    </source>
</evidence>
<evidence type="ECO:0000256" key="8">
    <source>
        <dbReference type="ARBA" id="ARBA00022989"/>
    </source>
</evidence>
<evidence type="ECO:0000256" key="12">
    <source>
        <dbReference type="ARBA" id="ARBA00039702"/>
    </source>
</evidence>
<evidence type="ECO:0000256" key="2">
    <source>
        <dbReference type="ARBA" id="ARBA00011738"/>
    </source>
</evidence>
<dbReference type="InterPro" id="IPR051562">
    <property type="entry name" value="Ascorbate-PTS_EIIC"/>
</dbReference>
<keyword evidence="3" id="KW-0813">Transport</keyword>
<dbReference type="InterPro" id="IPR004703">
    <property type="entry name" value="PTS_sugar-sp_permease"/>
</dbReference>
<dbReference type="Proteomes" id="UP000036045">
    <property type="component" value="Unassembled WGS sequence"/>
</dbReference>
<name>A0A0J1IMG1_NIACI</name>
<keyword evidence="5" id="KW-0762">Sugar transport</keyword>
<evidence type="ECO:0000313" key="15">
    <source>
        <dbReference type="Proteomes" id="UP000036045"/>
    </source>
</evidence>
<dbReference type="KEGG" id="bcir:C2I06_01570"/>
<dbReference type="PANTHER" id="PTHR33843:SF4">
    <property type="entry name" value="ASCORBATE-SPECIFIC PTS SYSTEM EIIC COMPONENT"/>
    <property type="match status" value="1"/>
</dbReference>
<organism evidence="14 15">
    <name type="scientific">Niallia circulans</name>
    <name type="common">Bacillus circulans</name>
    <dbReference type="NCBI Taxonomy" id="1397"/>
    <lineage>
        <taxon>Bacteria</taxon>
        <taxon>Bacillati</taxon>
        <taxon>Bacillota</taxon>
        <taxon>Bacilli</taxon>
        <taxon>Bacillales</taxon>
        <taxon>Bacillaceae</taxon>
        <taxon>Niallia</taxon>
    </lineage>
</organism>
<evidence type="ECO:0000256" key="4">
    <source>
        <dbReference type="ARBA" id="ARBA00022475"/>
    </source>
</evidence>
<sequence length="419" mass="44954">MQFIISLFSNPAIILALVALIGLLAQKKAMTEVMTGTFKTLIGFLIFGIGASTMTAALKNFNVLFQDGFDLTGVVASPEAATALAQSEYGFVVSCTLILGFVMNLVFARITPMKNIFFTGGHSLFFACVLSLIIKSYGYSNTISILVGGVILGFCSAALPQLCQPFMRKITGSNATAIGHFNMLGYALSGSIGMLFSKHQEKSTESIKFPAWLSFFRDFLMGMAVIMLILFYVSALKAGKDVTQELAGTTHWLVFPLIQAFMFTAGMSILMTGVRMFLAEITAAFVSISEKFIPNSRPALDVPTVFPFAPTAVIVGFLSAYVAGLLAVFIMVFFDFPVVIIPAAHIAFFSGGTAAVFGNSTGGWRGAVAGSFVVGLLLALLPTVLYPVFAGMNIEGSTFPNIDYNITGMLLNKFLSFFH</sequence>
<evidence type="ECO:0000256" key="11">
    <source>
        <dbReference type="ARBA" id="ARBA00038218"/>
    </source>
</evidence>
<keyword evidence="15" id="KW-1185">Reference proteome</keyword>
<dbReference type="Pfam" id="PF03611">
    <property type="entry name" value="EIIC-GAT"/>
    <property type="match status" value="1"/>
</dbReference>
<dbReference type="EMBL" id="LDPH01000006">
    <property type="protein sequence ID" value="KLV27073.1"/>
    <property type="molecule type" value="Genomic_DNA"/>
</dbReference>
<gene>
    <name evidence="14" type="ORF">ABW02_08115</name>
</gene>
<keyword evidence="7" id="KW-0812">Transmembrane</keyword>
<evidence type="ECO:0000256" key="3">
    <source>
        <dbReference type="ARBA" id="ARBA00022448"/>
    </source>
</evidence>
<dbReference type="PANTHER" id="PTHR33843">
    <property type="entry name" value="ASCORBATE-SPECIFIC PTS SYSTEM EIIC COMPONENT"/>
    <property type="match status" value="1"/>
</dbReference>
<comment type="similarity">
    <text evidence="11">Belongs to the UlaA family.</text>
</comment>
<keyword evidence="4" id="KW-1003">Cell membrane</keyword>
<dbReference type="OrthoDB" id="9796178at2"/>
<evidence type="ECO:0000256" key="13">
    <source>
        <dbReference type="ARBA" id="ARBA00042859"/>
    </source>
</evidence>
<comment type="subcellular location">
    <subcellularLocation>
        <location evidence="1">Cell membrane</location>
        <topology evidence="1">Multi-pass membrane protein</topology>
    </subcellularLocation>
</comment>
<dbReference type="PATRIC" id="fig|1397.4.peg.4792"/>
<evidence type="ECO:0000256" key="5">
    <source>
        <dbReference type="ARBA" id="ARBA00022597"/>
    </source>
</evidence>
<evidence type="ECO:0000256" key="6">
    <source>
        <dbReference type="ARBA" id="ARBA00022683"/>
    </source>
</evidence>
<reference evidence="14 15" key="1">
    <citation type="submission" date="2015-05" db="EMBL/GenBank/DDBJ databases">
        <title>Whole genome sequence and identification of bacterial endophytes from Costus igneus.</title>
        <authorList>
            <person name="Lee Y.P."/>
            <person name="Gan H.M."/>
            <person name="Eng W."/>
            <person name="Wheatley M.S."/>
            <person name="Caraballo A."/>
            <person name="Polter S."/>
            <person name="Savka M.A."/>
            <person name="Hudson A.O."/>
        </authorList>
    </citation>
    <scope>NUCLEOTIDE SEQUENCE [LARGE SCALE GENOMIC DNA]</scope>
    <source>
        <strain evidence="14 15">RIT379</strain>
    </source>
</reference>
<keyword evidence="9" id="KW-0472">Membrane</keyword>
<comment type="caution">
    <text evidence="14">The sequence shown here is derived from an EMBL/GenBank/DDBJ whole genome shotgun (WGS) entry which is preliminary data.</text>
</comment>
<proteinExistence type="inferred from homology"/>
<dbReference type="AlphaFoldDB" id="A0A0J1IMG1"/>
<evidence type="ECO:0000256" key="7">
    <source>
        <dbReference type="ARBA" id="ARBA00022692"/>
    </source>
</evidence>
<protein>
    <recommendedName>
        <fullName evidence="12">Ascorbate-specific PTS system EIIC component</fullName>
    </recommendedName>
    <alternativeName>
        <fullName evidence="13">Ascorbate-specific permease IIC component UlaA</fullName>
    </alternativeName>
</protein>
<keyword evidence="6" id="KW-0598">Phosphotransferase system</keyword>
<comment type="subunit">
    <text evidence="2">Homodimer.</text>
</comment>
<dbReference type="GO" id="GO:0005886">
    <property type="term" value="C:plasma membrane"/>
    <property type="evidence" value="ECO:0007669"/>
    <property type="project" value="UniProtKB-SubCell"/>
</dbReference>
<accession>A0A0J1IMG1</accession>
<evidence type="ECO:0000256" key="1">
    <source>
        <dbReference type="ARBA" id="ARBA00004651"/>
    </source>
</evidence>
<evidence type="ECO:0000256" key="10">
    <source>
        <dbReference type="ARBA" id="ARBA00037387"/>
    </source>
</evidence>
<comment type="function">
    <text evidence="10">The phosphoenolpyruvate-dependent sugar phosphotransferase system (sugar PTS), a major carbohydrate active transport system, catalyzes the phosphorylation of incoming sugar substrates concomitantly with their translocation across the cell membrane. The enzyme II UlaABC PTS system is involved in ascorbate transport.</text>
</comment>